<name>A0ABU5ZCQ7_9BACL</name>
<protein>
    <submittedName>
        <fullName evidence="9">MFS transporter</fullName>
    </submittedName>
</protein>
<feature type="transmembrane region" description="Helical" evidence="7">
    <location>
        <begin position="218"/>
        <end position="237"/>
    </location>
</feature>
<organism evidence="9 10">
    <name type="scientific">Ferviditalea candida</name>
    <dbReference type="NCBI Taxonomy" id="3108399"/>
    <lineage>
        <taxon>Bacteria</taxon>
        <taxon>Bacillati</taxon>
        <taxon>Bacillota</taxon>
        <taxon>Bacilli</taxon>
        <taxon>Bacillales</taxon>
        <taxon>Paenibacillaceae</taxon>
        <taxon>Ferviditalea</taxon>
    </lineage>
</organism>
<evidence type="ECO:0000313" key="10">
    <source>
        <dbReference type="Proteomes" id="UP001310386"/>
    </source>
</evidence>
<dbReference type="PROSITE" id="PS50850">
    <property type="entry name" value="MFS"/>
    <property type="match status" value="1"/>
</dbReference>
<evidence type="ECO:0000256" key="3">
    <source>
        <dbReference type="ARBA" id="ARBA00022475"/>
    </source>
</evidence>
<dbReference type="InterPro" id="IPR020846">
    <property type="entry name" value="MFS_dom"/>
</dbReference>
<evidence type="ECO:0000313" key="9">
    <source>
        <dbReference type="EMBL" id="MEB3100268.1"/>
    </source>
</evidence>
<dbReference type="Proteomes" id="UP001310386">
    <property type="component" value="Unassembled WGS sequence"/>
</dbReference>
<feature type="domain" description="Major facilitator superfamily (MFS) profile" evidence="8">
    <location>
        <begin position="7"/>
        <end position="396"/>
    </location>
</feature>
<keyword evidence="5 7" id="KW-1133">Transmembrane helix</keyword>
<dbReference type="EMBL" id="JAYJLD010000001">
    <property type="protein sequence ID" value="MEB3100268.1"/>
    <property type="molecule type" value="Genomic_DNA"/>
</dbReference>
<dbReference type="RefSeq" id="WP_371752366.1">
    <property type="nucleotide sequence ID" value="NZ_JAYJLD010000001.1"/>
</dbReference>
<evidence type="ECO:0000256" key="2">
    <source>
        <dbReference type="ARBA" id="ARBA00022448"/>
    </source>
</evidence>
<dbReference type="SUPFAM" id="SSF103473">
    <property type="entry name" value="MFS general substrate transporter"/>
    <property type="match status" value="1"/>
</dbReference>
<dbReference type="InterPro" id="IPR001958">
    <property type="entry name" value="Tet-R_TetA/multi-R_MdtG-like"/>
</dbReference>
<dbReference type="PRINTS" id="PR01035">
    <property type="entry name" value="TCRTETA"/>
</dbReference>
<feature type="transmembrane region" description="Helical" evidence="7">
    <location>
        <begin position="308"/>
        <end position="330"/>
    </location>
</feature>
<reference evidence="9" key="1">
    <citation type="submission" date="2023-12" db="EMBL/GenBank/DDBJ databases">
        <title>Fervidustalea candida gen. nov., sp. nov., a novel member of the family Paenibacillaceae isolated from a geothermal area.</title>
        <authorList>
            <person name="Li W.-J."/>
            <person name="Jiao J.-Y."/>
            <person name="Chen Y."/>
        </authorList>
    </citation>
    <scope>NUCLEOTIDE SEQUENCE</scope>
    <source>
        <strain evidence="9">SYSU GA230002</strain>
    </source>
</reference>
<feature type="transmembrane region" description="Helical" evidence="7">
    <location>
        <begin position="284"/>
        <end position="302"/>
    </location>
</feature>
<keyword evidence="3" id="KW-1003">Cell membrane</keyword>
<gene>
    <name evidence="9" type="ORF">VF724_01170</name>
</gene>
<feature type="transmembrane region" description="Helical" evidence="7">
    <location>
        <begin position="78"/>
        <end position="97"/>
    </location>
</feature>
<evidence type="ECO:0000256" key="6">
    <source>
        <dbReference type="ARBA" id="ARBA00023136"/>
    </source>
</evidence>
<feature type="transmembrane region" description="Helical" evidence="7">
    <location>
        <begin position="249"/>
        <end position="272"/>
    </location>
</feature>
<dbReference type="PANTHER" id="PTHR43414">
    <property type="entry name" value="MULTIDRUG RESISTANCE PROTEIN MDTG"/>
    <property type="match status" value="1"/>
</dbReference>
<feature type="transmembrane region" description="Helical" evidence="7">
    <location>
        <begin position="103"/>
        <end position="122"/>
    </location>
</feature>
<dbReference type="InterPro" id="IPR011701">
    <property type="entry name" value="MFS"/>
</dbReference>
<feature type="transmembrane region" description="Helical" evidence="7">
    <location>
        <begin position="367"/>
        <end position="387"/>
    </location>
</feature>
<keyword evidence="4 7" id="KW-0812">Transmembrane</keyword>
<dbReference type="Gene3D" id="1.20.1250.20">
    <property type="entry name" value="MFS general substrate transporter like domains"/>
    <property type="match status" value="2"/>
</dbReference>
<feature type="transmembrane region" description="Helical" evidence="7">
    <location>
        <begin position="166"/>
        <end position="186"/>
    </location>
</feature>
<keyword evidence="10" id="KW-1185">Reference proteome</keyword>
<dbReference type="InterPro" id="IPR036259">
    <property type="entry name" value="MFS_trans_sf"/>
</dbReference>
<evidence type="ECO:0000256" key="1">
    <source>
        <dbReference type="ARBA" id="ARBA00004651"/>
    </source>
</evidence>
<sequence>MQKWKINLIVLWFGQFMVMSGMTMIVPFMSLYLQELGVTDPHQVSIWAGVIFAGTFVTSFIFQPIWGRLADRYGRKMMLLRSGIGMAIVMTLMGFVATPWHLLLLRVLNGTISGFVPAATALISTTTPKEKMGYAMGTLQSGVLAGSILGPFIGGLAADWFGFRPLFYVTGALIFLASMLAFFLVTDRFDPAEAARKPSISVMKGLDQLRRIPQLPSLFTVTFLIQFSIISSMPLLPLFVQQIHNGTEYLAFFAGLVGSVTGFSNMIASPLLGRYGDKLGAERILRISLIGAGLSFIPQAMVTNIWQLLAARFLLGIFLGGLLPTVNSLIRLHTPDGMESRAFSFNTSSLSLGNMLGPIVGGVLSGWITIRGIFVVAALLLLLNAVWVKRTLFARKSVGH</sequence>
<comment type="caution">
    <text evidence="9">The sequence shown here is derived from an EMBL/GenBank/DDBJ whole genome shotgun (WGS) entry which is preliminary data.</text>
</comment>
<dbReference type="Pfam" id="PF07690">
    <property type="entry name" value="MFS_1"/>
    <property type="match status" value="1"/>
</dbReference>
<evidence type="ECO:0000256" key="5">
    <source>
        <dbReference type="ARBA" id="ARBA00022989"/>
    </source>
</evidence>
<evidence type="ECO:0000256" key="7">
    <source>
        <dbReference type="SAM" id="Phobius"/>
    </source>
</evidence>
<feature type="transmembrane region" description="Helical" evidence="7">
    <location>
        <begin position="342"/>
        <end position="361"/>
    </location>
</feature>
<comment type="subcellular location">
    <subcellularLocation>
        <location evidence="1">Cell membrane</location>
        <topology evidence="1">Multi-pass membrane protein</topology>
    </subcellularLocation>
</comment>
<keyword evidence="6 7" id="KW-0472">Membrane</keyword>
<proteinExistence type="predicted"/>
<accession>A0ABU5ZCQ7</accession>
<evidence type="ECO:0000259" key="8">
    <source>
        <dbReference type="PROSITE" id="PS50850"/>
    </source>
</evidence>
<feature type="transmembrane region" description="Helical" evidence="7">
    <location>
        <begin position="134"/>
        <end position="154"/>
    </location>
</feature>
<dbReference type="PANTHER" id="PTHR43414:SF6">
    <property type="entry name" value="MULTIDRUG RESISTANCE PROTEIN MDTG"/>
    <property type="match status" value="1"/>
</dbReference>
<feature type="transmembrane region" description="Helical" evidence="7">
    <location>
        <begin position="9"/>
        <end position="32"/>
    </location>
</feature>
<feature type="transmembrane region" description="Helical" evidence="7">
    <location>
        <begin position="44"/>
        <end position="66"/>
    </location>
</feature>
<evidence type="ECO:0000256" key="4">
    <source>
        <dbReference type="ARBA" id="ARBA00022692"/>
    </source>
</evidence>
<keyword evidence="2" id="KW-0813">Transport</keyword>